<comment type="caution">
    <text evidence="1">The sequence shown here is derived from an EMBL/GenBank/DDBJ whole genome shotgun (WGS) entry which is preliminary data.</text>
</comment>
<dbReference type="EMBL" id="JAPDGR010002613">
    <property type="protein sequence ID" value="KAJ2974982.1"/>
    <property type="molecule type" value="Genomic_DNA"/>
</dbReference>
<evidence type="ECO:0000313" key="1">
    <source>
        <dbReference type="EMBL" id="KAJ2974982.1"/>
    </source>
</evidence>
<name>A0ACC1N6V4_9PEZI</name>
<accession>A0ACC1N6V4</accession>
<protein>
    <submittedName>
        <fullName evidence="1">Uncharacterized protein</fullName>
    </submittedName>
</protein>
<dbReference type="Proteomes" id="UP001143856">
    <property type="component" value="Unassembled WGS sequence"/>
</dbReference>
<keyword evidence="2" id="KW-1185">Reference proteome</keyword>
<evidence type="ECO:0000313" key="2">
    <source>
        <dbReference type="Proteomes" id="UP001143856"/>
    </source>
</evidence>
<proteinExistence type="predicted"/>
<reference evidence="1" key="1">
    <citation type="submission" date="2022-10" db="EMBL/GenBank/DDBJ databases">
        <title>Genome Sequence of Xylaria curta.</title>
        <authorList>
            <person name="Buettner E."/>
        </authorList>
    </citation>
    <scope>NUCLEOTIDE SEQUENCE</scope>
    <source>
        <strain evidence="1">Babe10</strain>
    </source>
</reference>
<sequence>MSSHDYYNQGPPQGYGGGYPQHPPQAYGGPPPHGQHYGSPPPMQYQQQPPPQQSSGGGDGCFKACIATLCCCFILPHLPTIRLSVPEGKPTRVLIGAGAPADAGLLAAEQKTPRPEGRKSSAAHETEEIPRPVRRCVPRPGVEGARAVEQASSGE</sequence>
<organism evidence="1 2">
    <name type="scientific">Xylaria curta</name>
    <dbReference type="NCBI Taxonomy" id="42375"/>
    <lineage>
        <taxon>Eukaryota</taxon>
        <taxon>Fungi</taxon>
        <taxon>Dikarya</taxon>
        <taxon>Ascomycota</taxon>
        <taxon>Pezizomycotina</taxon>
        <taxon>Sordariomycetes</taxon>
        <taxon>Xylariomycetidae</taxon>
        <taxon>Xylariales</taxon>
        <taxon>Xylariaceae</taxon>
        <taxon>Xylaria</taxon>
    </lineage>
</organism>
<gene>
    <name evidence="1" type="ORF">NUW58_g8487</name>
</gene>